<keyword evidence="2" id="KW-0812">Transmembrane</keyword>
<dbReference type="Proteomes" id="UP001501532">
    <property type="component" value="Unassembled WGS sequence"/>
</dbReference>
<reference evidence="4" key="1">
    <citation type="journal article" date="2019" name="Int. J. Syst. Evol. Microbiol.">
        <title>The Global Catalogue of Microorganisms (GCM) 10K type strain sequencing project: providing services to taxonomists for standard genome sequencing and annotation.</title>
        <authorList>
            <consortium name="The Broad Institute Genomics Platform"/>
            <consortium name="The Broad Institute Genome Sequencing Center for Infectious Disease"/>
            <person name="Wu L."/>
            <person name="Ma J."/>
        </authorList>
    </citation>
    <scope>NUCLEOTIDE SEQUENCE [LARGE SCALE GENOMIC DNA]</scope>
    <source>
        <strain evidence="4">JCM 9091</strain>
    </source>
</reference>
<feature type="transmembrane region" description="Helical" evidence="2">
    <location>
        <begin position="31"/>
        <end position="51"/>
    </location>
</feature>
<keyword evidence="2" id="KW-1133">Transmembrane helix</keyword>
<protein>
    <submittedName>
        <fullName evidence="3">Uncharacterized protein</fullName>
    </submittedName>
</protein>
<evidence type="ECO:0000313" key="4">
    <source>
        <dbReference type="Proteomes" id="UP001501532"/>
    </source>
</evidence>
<keyword evidence="1" id="KW-0175">Coiled coil</keyword>
<evidence type="ECO:0000256" key="2">
    <source>
        <dbReference type="SAM" id="Phobius"/>
    </source>
</evidence>
<name>A0ABP6LVB6_9ACTN</name>
<evidence type="ECO:0000313" key="3">
    <source>
        <dbReference type="EMBL" id="GAA3062684.1"/>
    </source>
</evidence>
<gene>
    <name evidence="3" type="ORF">GCM10010448_52500</name>
</gene>
<accession>A0ABP6LVB6</accession>
<sequence length="192" mass="20147">MIGGGSVAVLRRDCGQLGDAGYRPRMNWGDVPAWGALVVAVVAAVFSGLALKHSRQSAEAAEQSAIASDRSAAAAERSAAADEAALTEMRREAQERRNAEAEATRPKPDLRVTRTGGVQYVLRNVGTGAAINVTVVRAGKPGQCRSLPDGATLQPGEGHEFQILTAMGMPVPTTIYVTWDGQDDPVALEVPL</sequence>
<proteinExistence type="predicted"/>
<evidence type="ECO:0000256" key="1">
    <source>
        <dbReference type="SAM" id="Coils"/>
    </source>
</evidence>
<keyword evidence="4" id="KW-1185">Reference proteome</keyword>
<organism evidence="3 4">
    <name type="scientific">Streptomyces glomeratus</name>
    <dbReference type="NCBI Taxonomy" id="284452"/>
    <lineage>
        <taxon>Bacteria</taxon>
        <taxon>Bacillati</taxon>
        <taxon>Actinomycetota</taxon>
        <taxon>Actinomycetes</taxon>
        <taxon>Kitasatosporales</taxon>
        <taxon>Streptomycetaceae</taxon>
        <taxon>Streptomyces</taxon>
    </lineage>
</organism>
<comment type="caution">
    <text evidence="3">The sequence shown here is derived from an EMBL/GenBank/DDBJ whole genome shotgun (WGS) entry which is preliminary data.</text>
</comment>
<keyword evidence="2" id="KW-0472">Membrane</keyword>
<feature type="coiled-coil region" evidence="1">
    <location>
        <begin position="72"/>
        <end position="104"/>
    </location>
</feature>
<dbReference type="EMBL" id="BAAAUF010000050">
    <property type="protein sequence ID" value="GAA3062684.1"/>
    <property type="molecule type" value="Genomic_DNA"/>
</dbReference>